<evidence type="ECO:0000259" key="1">
    <source>
        <dbReference type="Pfam" id="PF00149"/>
    </source>
</evidence>
<name>A0A6C0KRI3_9ZZZZ</name>
<dbReference type="Pfam" id="PF00149">
    <property type="entry name" value="Metallophos"/>
    <property type="match status" value="1"/>
</dbReference>
<accession>A0A6C0KRI3</accession>
<dbReference type="InterPro" id="IPR004843">
    <property type="entry name" value="Calcineurin-like_PHP"/>
</dbReference>
<dbReference type="PANTHER" id="PTHR37844:SF1">
    <property type="entry name" value="CALCINEURIN-LIKE PHOSPHOESTERASE DOMAIN-CONTAINING PROTEIN"/>
    <property type="match status" value="1"/>
</dbReference>
<dbReference type="InterPro" id="IPR029052">
    <property type="entry name" value="Metallo-depent_PP-like"/>
</dbReference>
<sequence>MLAQIASDIHIEKVYPNKAIITDFIVPVEEAEMLILAGDIGSIYQYEELKHFFMSCKQYFKYVLYVPGNNEYYLREGFQPKTMKELDNDIIRLCDDTQIMLLNNAYIETETHIIFGSTWWSHIPDTLTMRVYKENGVPIDADDFNYMHNIARRCLNKIIEKKGEKKLIVVSHYCPTKFGTMNMHHKKSDFTDLVPYYFSSSEKYLKGAVDVWIYGHTHVFRDFYFDNQYTRVISNADPRKKFFKKNFFIEL</sequence>
<protein>
    <recommendedName>
        <fullName evidence="1">Calcineurin-like phosphoesterase domain-containing protein</fullName>
    </recommendedName>
</protein>
<dbReference type="GO" id="GO:0016787">
    <property type="term" value="F:hydrolase activity"/>
    <property type="evidence" value="ECO:0007669"/>
    <property type="project" value="InterPro"/>
</dbReference>
<organism evidence="2">
    <name type="scientific">viral metagenome</name>
    <dbReference type="NCBI Taxonomy" id="1070528"/>
    <lineage>
        <taxon>unclassified sequences</taxon>
        <taxon>metagenomes</taxon>
        <taxon>organismal metagenomes</taxon>
    </lineage>
</organism>
<dbReference type="PANTHER" id="PTHR37844">
    <property type="entry name" value="SER/THR PROTEIN PHOSPHATASE SUPERFAMILY (AFU_ORTHOLOGUE AFUA_1G14840)"/>
    <property type="match status" value="1"/>
</dbReference>
<dbReference type="SUPFAM" id="SSF56300">
    <property type="entry name" value="Metallo-dependent phosphatases"/>
    <property type="match status" value="1"/>
</dbReference>
<reference evidence="2" key="1">
    <citation type="journal article" date="2020" name="Nature">
        <title>Giant virus diversity and host interactions through global metagenomics.</title>
        <authorList>
            <person name="Schulz F."/>
            <person name="Roux S."/>
            <person name="Paez-Espino D."/>
            <person name="Jungbluth S."/>
            <person name="Walsh D.A."/>
            <person name="Denef V.J."/>
            <person name="McMahon K.D."/>
            <person name="Konstantinidis K.T."/>
            <person name="Eloe-Fadrosh E.A."/>
            <person name="Kyrpides N.C."/>
            <person name="Woyke T."/>
        </authorList>
    </citation>
    <scope>NUCLEOTIDE SEQUENCE</scope>
    <source>
        <strain evidence="2">GVMAG-S-3300013014-136</strain>
    </source>
</reference>
<feature type="domain" description="Calcineurin-like phosphoesterase" evidence="1">
    <location>
        <begin position="6"/>
        <end position="219"/>
    </location>
</feature>
<dbReference type="Gene3D" id="3.60.21.10">
    <property type="match status" value="1"/>
</dbReference>
<proteinExistence type="predicted"/>
<evidence type="ECO:0000313" key="2">
    <source>
        <dbReference type="EMBL" id="QHU20219.1"/>
    </source>
</evidence>
<dbReference type="EMBL" id="MN740964">
    <property type="protein sequence ID" value="QHU20219.1"/>
    <property type="molecule type" value="Genomic_DNA"/>
</dbReference>
<dbReference type="AlphaFoldDB" id="A0A6C0KRI3"/>